<dbReference type="Pfam" id="PF02525">
    <property type="entry name" value="Flavodoxin_2"/>
    <property type="match status" value="1"/>
</dbReference>
<dbReference type="PANTHER" id="PTHR10204">
    <property type="entry name" value="NAD P H OXIDOREDUCTASE-RELATED"/>
    <property type="match status" value="1"/>
</dbReference>
<dbReference type="AlphaFoldDB" id="A0A0A8X1N6"/>
<keyword evidence="2 4" id="KW-0560">Oxidoreductase</keyword>
<dbReference type="Proteomes" id="UP000031014">
    <property type="component" value="Unassembled WGS sequence"/>
</dbReference>
<comment type="similarity">
    <text evidence="1">Belongs to the NAD(P)H dehydrogenase (quinone) family.</text>
</comment>
<comment type="caution">
    <text evidence="4">The sequence shown here is derived from an EMBL/GenBank/DDBJ whole genome shotgun (WGS) entry which is preliminary data.</text>
</comment>
<feature type="domain" description="Flavodoxin-like fold" evidence="3">
    <location>
        <begin position="1"/>
        <end position="206"/>
    </location>
</feature>
<dbReference type="GO" id="GO:0005829">
    <property type="term" value="C:cytosol"/>
    <property type="evidence" value="ECO:0007669"/>
    <property type="project" value="TreeGrafter"/>
</dbReference>
<accession>A0A0A8X1N6</accession>
<evidence type="ECO:0000256" key="1">
    <source>
        <dbReference type="ARBA" id="ARBA00006252"/>
    </source>
</evidence>
<dbReference type="GO" id="GO:0003955">
    <property type="term" value="F:NAD(P)H dehydrogenase (quinone) activity"/>
    <property type="evidence" value="ECO:0007669"/>
    <property type="project" value="TreeGrafter"/>
</dbReference>
<reference evidence="4 5" key="1">
    <citation type="submission" date="2013-06" db="EMBL/GenBank/DDBJ databases">
        <title>Whole genome shotgun sequence of Bacillus selenatarsenatis SF-1.</title>
        <authorList>
            <person name="Kuroda M."/>
            <person name="Sei K."/>
            <person name="Yamashita M."/>
            <person name="Ike M."/>
        </authorList>
    </citation>
    <scope>NUCLEOTIDE SEQUENCE [LARGE SCALE GENOMIC DNA]</scope>
    <source>
        <strain evidence="4 5">SF-1</strain>
    </source>
</reference>
<dbReference type="Gene3D" id="3.40.50.360">
    <property type="match status" value="1"/>
</dbReference>
<evidence type="ECO:0000313" key="5">
    <source>
        <dbReference type="Proteomes" id="UP000031014"/>
    </source>
</evidence>
<dbReference type="SUPFAM" id="SSF52218">
    <property type="entry name" value="Flavoproteins"/>
    <property type="match status" value="1"/>
</dbReference>
<dbReference type="STRING" id="1321606.SAMD00020551_1042"/>
<dbReference type="InterPro" id="IPR003680">
    <property type="entry name" value="Flavodoxin_fold"/>
</dbReference>
<gene>
    <name evidence="4" type="ORF">SAMD00020551_1042</name>
</gene>
<keyword evidence="5" id="KW-1185">Reference proteome</keyword>
<name>A0A0A8X1N6_MESS1</name>
<dbReference type="RefSeq" id="WP_041964793.1">
    <property type="nucleotide sequence ID" value="NZ_BASE01000019.1"/>
</dbReference>
<dbReference type="PANTHER" id="PTHR10204:SF34">
    <property type="entry name" value="NAD(P)H DEHYDROGENASE [QUINONE] 1 ISOFORM 1"/>
    <property type="match status" value="1"/>
</dbReference>
<sequence length="217" mass="24887">MNVLIVFAHPDGQSLNGALKDVTVEILEQNGHKVEVSDLYEKKFKAIADKDDFLVLKNPNRLNYISEQYHALKNNTFAADIVEEQRLVTRADLIIFQYPMWWTDAPAILKGWFDRVFSYSFAYGPGRYEEGNLKGKMAIVSVTHGAENLSEYGENGIKGKVEERLFNIQHEKLYFCGMTVLEPFLFPAGADEETRLKHIQDWKERLAGLKDEILVDI</sequence>
<dbReference type="InterPro" id="IPR051545">
    <property type="entry name" value="NAD(P)H_dehydrogenase_qn"/>
</dbReference>
<dbReference type="EC" id="1.6.99.-" evidence="4"/>
<evidence type="ECO:0000313" key="4">
    <source>
        <dbReference type="EMBL" id="GAM12907.1"/>
    </source>
</evidence>
<organism evidence="4 5">
    <name type="scientific">Mesobacillus selenatarsenatis (strain DSM 18680 / JCM 14380 / FERM P-15431 / SF-1)</name>
    <dbReference type="NCBI Taxonomy" id="1321606"/>
    <lineage>
        <taxon>Bacteria</taxon>
        <taxon>Bacillati</taxon>
        <taxon>Bacillota</taxon>
        <taxon>Bacilli</taxon>
        <taxon>Bacillales</taxon>
        <taxon>Bacillaceae</taxon>
        <taxon>Mesobacillus</taxon>
    </lineage>
</organism>
<dbReference type="FunFam" id="3.40.50.360:FF:000054">
    <property type="entry name" value="NAD(P)H dehydrogenase, quinone 1"/>
    <property type="match status" value="1"/>
</dbReference>
<dbReference type="EMBL" id="BASE01000019">
    <property type="protein sequence ID" value="GAM12907.1"/>
    <property type="molecule type" value="Genomic_DNA"/>
</dbReference>
<dbReference type="InterPro" id="IPR029039">
    <property type="entry name" value="Flavoprotein-like_sf"/>
</dbReference>
<evidence type="ECO:0000259" key="3">
    <source>
        <dbReference type="Pfam" id="PF02525"/>
    </source>
</evidence>
<protein>
    <submittedName>
        <fullName evidence="4">NAD(P)H oxidoreductase YRKL /putative NADPH-quinone reductase (Modulator of drug activity B)/flavodoxin 2</fullName>
        <ecNumber evidence="4">1.6.99.-</ecNumber>
    </submittedName>
</protein>
<dbReference type="OrthoDB" id="9798454at2"/>
<evidence type="ECO:0000256" key="2">
    <source>
        <dbReference type="ARBA" id="ARBA00023002"/>
    </source>
</evidence>
<proteinExistence type="inferred from homology"/>